<keyword evidence="5 6" id="KW-0456">Lyase</keyword>
<dbReference type="HAMAP" id="MF_00006">
    <property type="entry name" value="Arg_succ_lyase"/>
    <property type="match status" value="1"/>
</dbReference>
<evidence type="ECO:0000256" key="1">
    <source>
        <dbReference type="ARBA" id="ARBA00004941"/>
    </source>
</evidence>
<dbReference type="InterPro" id="IPR022761">
    <property type="entry name" value="Fumarate_lyase_N"/>
</dbReference>
<dbReference type="InterPro" id="IPR008948">
    <property type="entry name" value="L-Aspartase-like"/>
</dbReference>
<keyword evidence="6" id="KW-0963">Cytoplasm</keyword>
<dbReference type="Gene3D" id="1.20.200.10">
    <property type="entry name" value="Fumarase/aspartase (Central domain)"/>
    <property type="match status" value="1"/>
</dbReference>
<dbReference type="PRINTS" id="PR00145">
    <property type="entry name" value="ARGSUCLYASE"/>
</dbReference>
<sequence>MTSLWGGRFEKSMDDIVKTFNASIGYDQRLYKNDIEGSIAHVTMLAEQGIVTVSEKDSIIDGLNGILQDIESGKIVFDVEDEDIHMGIESRLIARIGDVGKKLHTARSRNDQCQVDGRMYLKDEIREILNRLVHLESVILEKAEKYADKITVGFTHMQHAQPVTIGFHFMAYFQMFRRDIDRLLSAYERMDLCPLGACALAGTTLPTNRHTTAKLLGFSAPTENAMDSVSDRDYCLDFLSAASISMMHLSRWAEEFVWWNSQEFSYIEIDDSYCTGSSIMPQKKNPDMAELLRGKVGRVYGDLTQLLTVMKGTPLAYNKDFQEDKEGLFDAVDTWKASVEIFANMLEKTDFRMDMIEKQLDKGFLNATDIAEQLVKMNIPFREAHEIVGKMVKICENKGCILEDLTDDELQEIDLRITRDSMGDISIKACVDARTSFGGTAPTEVGRQIEAGKVFLDDCSSKIGDLTGNDIMLGR</sequence>
<dbReference type="Pfam" id="PF14698">
    <property type="entry name" value="ASL_C2"/>
    <property type="match status" value="1"/>
</dbReference>
<protein>
    <recommendedName>
        <fullName evidence="2 6">Argininosuccinate lyase</fullName>
        <shortName evidence="6">ASAL</shortName>
        <ecNumber evidence="2 6">4.3.2.1</ecNumber>
    </recommendedName>
    <alternativeName>
        <fullName evidence="6">Arginosuccinase</fullName>
    </alternativeName>
</protein>
<dbReference type="UniPathway" id="UPA00068">
    <property type="reaction ID" value="UER00114"/>
</dbReference>
<evidence type="ECO:0000256" key="2">
    <source>
        <dbReference type="ARBA" id="ARBA00012338"/>
    </source>
</evidence>
<dbReference type="PANTHER" id="PTHR43814">
    <property type="entry name" value="ARGININOSUCCINATE LYASE"/>
    <property type="match status" value="1"/>
</dbReference>
<keyword evidence="10" id="KW-1185">Reference proteome</keyword>
<evidence type="ECO:0000259" key="7">
    <source>
        <dbReference type="Pfam" id="PF00206"/>
    </source>
</evidence>
<dbReference type="GO" id="GO:0042450">
    <property type="term" value="P:L-arginine biosynthetic process via ornithine"/>
    <property type="evidence" value="ECO:0007669"/>
    <property type="project" value="UniProtKB-UniRule"/>
</dbReference>
<comment type="subcellular location">
    <subcellularLocation>
        <location evidence="6">Cytoplasm</location>
    </subcellularLocation>
</comment>
<comment type="similarity">
    <text evidence="6">Belongs to the lyase 1 family. Argininosuccinate lyase subfamily.</text>
</comment>
<dbReference type="FunFam" id="1.10.40.30:FF:000001">
    <property type="entry name" value="Argininosuccinate lyase"/>
    <property type="match status" value="1"/>
</dbReference>
<evidence type="ECO:0000256" key="6">
    <source>
        <dbReference type="HAMAP-Rule" id="MF_00006"/>
    </source>
</evidence>
<dbReference type="InterPro" id="IPR024083">
    <property type="entry name" value="Fumarase/histidase_N"/>
</dbReference>
<dbReference type="EMBL" id="FQZL01000004">
    <property type="protein sequence ID" value="SHI38322.1"/>
    <property type="molecule type" value="Genomic_DNA"/>
</dbReference>
<dbReference type="SUPFAM" id="SSF48557">
    <property type="entry name" value="L-aspartase-like"/>
    <property type="match status" value="1"/>
</dbReference>
<feature type="domain" description="Argininosuccinate lyase C-terminal" evidence="8">
    <location>
        <begin position="364"/>
        <end position="431"/>
    </location>
</feature>
<dbReference type="InterPro" id="IPR000362">
    <property type="entry name" value="Fumarate_lyase_fam"/>
</dbReference>
<proteinExistence type="inferred from homology"/>
<dbReference type="RefSeq" id="WP_073045734.1">
    <property type="nucleotide sequence ID" value="NZ_FQZL01000004.1"/>
</dbReference>
<dbReference type="OrthoDB" id="9769623at2"/>
<dbReference type="AlphaFoldDB" id="A0A1M6APC9"/>
<dbReference type="Pfam" id="PF00206">
    <property type="entry name" value="Lyase_1"/>
    <property type="match status" value="1"/>
</dbReference>
<dbReference type="EC" id="4.3.2.1" evidence="2 6"/>
<name>A0A1M6APC9_9FIRM</name>
<dbReference type="GO" id="GO:0004056">
    <property type="term" value="F:argininosuccinate lyase activity"/>
    <property type="evidence" value="ECO:0007669"/>
    <property type="project" value="UniProtKB-UniRule"/>
</dbReference>
<dbReference type="PANTHER" id="PTHR43814:SF1">
    <property type="entry name" value="ARGININOSUCCINATE LYASE"/>
    <property type="match status" value="1"/>
</dbReference>
<dbReference type="FunFam" id="1.20.200.10:FF:000015">
    <property type="entry name" value="argininosuccinate lyase isoform X2"/>
    <property type="match status" value="1"/>
</dbReference>
<gene>
    <name evidence="6" type="primary">argH</name>
    <name evidence="9" type="ORF">SAMN02745751_00199</name>
</gene>
<dbReference type="Gene3D" id="1.10.40.30">
    <property type="entry name" value="Fumarase/aspartase (C-terminal domain)"/>
    <property type="match status" value="1"/>
</dbReference>
<dbReference type="Proteomes" id="UP000184052">
    <property type="component" value="Unassembled WGS sequence"/>
</dbReference>
<evidence type="ECO:0000256" key="4">
    <source>
        <dbReference type="ARBA" id="ARBA00022605"/>
    </source>
</evidence>
<keyword evidence="3 6" id="KW-0055">Arginine biosynthesis</keyword>
<evidence type="ECO:0000313" key="10">
    <source>
        <dbReference type="Proteomes" id="UP000184052"/>
    </source>
</evidence>
<organism evidence="9 10">
    <name type="scientific">Dethiosulfatibacter aminovorans DSM 17477</name>
    <dbReference type="NCBI Taxonomy" id="1121476"/>
    <lineage>
        <taxon>Bacteria</taxon>
        <taxon>Bacillati</taxon>
        <taxon>Bacillota</taxon>
        <taxon>Tissierellia</taxon>
        <taxon>Dethiosulfatibacter</taxon>
    </lineage>
</organism>
<dbReference type="PROSITE" id="PS00163">
    <property type="entry name" value="FUMARATE_LYASES"/>
    <property type="match status" value="1"/>
</dbReference>
<dbReference type="STRING" id="1121476.SAMN02745751_00199"/>
<keyword evidence="4 6" id="KW-0028">Amino-acid biosynthesis</keyword>
<dbReference type="Gene3D" id="1.10.275.10">
    <property type="entry name" value="Fumarase/aspartase (N-terminal domain)"/>
    <property type="match status" value="1"/>
</dbReference>
<dbReference type="PRINTS" id="PR00149">
    <property type="entry name" value="FUMRATELYASE"/>
</dbReference>
<dbReference type="NCBIfam" id="TIGR00838">
    <property type="entry name" value="argH"/>
    <property type="match status" value="1"/>
</dbReference>
<comment type="catalytic activity">
    <reaction evidence="6">
        <text>2-(N(omega)-L-arginino)succinate = fumarate + L-arginine</text>
        <dbReference type="Rhea" id="RHEA:24020"/>
        <dbReference type="ChEBI" id="CHEBI:29806"/>
        <dbReference type="ChEBI" id="CHEBI:32682"/>
        <dbReference type="ChEBI" id="CHEBI:57472"/>
        <dbReference type="EC" id="4.3.2.1"/>
    </reaction>
</comment>
<dbReference type="CDD" id="cd01359">
    <property type="entry name" value="Argininosuccinate_lyase"/>
    <property type="match status" value="1"/>
</dbReference>
<dbReference type="FunFam" id="1.10.275.10:FF:000002">
    <property type="entry name" value="Argininosuccinate lyase"/>
    <property type="match status" value="1"/>
</dbReference>
<dbReference type="InterPro" id="IPR009049">
    <property type="entry name" value="Argininosuccinate_lyase"/>
</dbReference>
<dbReference type="InterPro" id="IPR020557">
    <property type="entry name" value="Fumarate_lyase_CS"/>
</dbReference>
<reference evidence="9 10" key="1">
    <citation type="submission" date="2016-11" db="EMBL/GenBank/DDBJ databases">
        <authorList>
            <person name="Jaros S."/>
            <person name="Januszkiewicz K."/>
            <person name="Wedrychowicz H."/>
        </authorList>
    </citation>
    <scope>NUCLEOTIDE SEQUENCE [LARGE SCALE GENOMIC DNA]</scope>
    <source>
        <strain evidence="9 10">DSM 17477</strain>
    </source>
</reference>
<accession>A0A1M6APC9</accession>
<evidence type="ECO:0000259" key="8">
    <source>
        <dbReference type="Pfam" id="PF14698"/>
    </source>
</evidence>
<feature type="domain" description="Fumarate lyase N-terminal" evidence="7">
    <location>
        <begin position="7"/>
        <end position="301"/>
    </location>
</feature>
<dbReference type="GO" id="GO:0005829">
    <property type="term" value="C:cytosol"/>
    <property type="evidence" value="ECO:0007669"/>
    <property type="project" value="TreeGrafter"/>
</dbReference>
<dbReference type="InterPro" id="IPR029419">
    <property type="entry name" value="Arg_succ_lyase_C"/>
</dbReference>
<evidence type="ECO:0000256" key="3">
    <source>
        <dbReference type="ARBA" id="ARBA00022571"/>
    </source>
</evidence>
<evidence type="ECO:0000256" key="5">
    <source>
        <dbReference type="ARBA" id="ARBA00023239"/>
    </source>
</evidence>
<evidence type="ECO:0000313" key="9">
    <source>
        <dbReference type="EMBL" id="SHI38322.1"/>
    </source>
</evidence>
<comment type="pathway">
    <text evidence="1 6">Amino-acid biosynthesis; L-arginine biosynthesis; L-arginine from L-ornithine and carbamoyl phosphate: step 3/3.</text>
</comment>